<dbReference type="PANTHER" id="PTHR33972">
    <property type="entry name" value="EXPRESSED PROTEIN"/>
    <property type="match status" value="1"/>
</dbReference>
<name>A0AAV5IEG3_9ROSI</name>
<dbReference type="EMBL" id="BPVZ01000015">
    <property type="protein sequence ID" value="GKV00322.1"/>
    <property type="molecule type" value="Genomic_DNA"/>
</dbReference>
<dbReference type="Proteomes" id="UP001054252">
    <property type="component" value="Unassembled WGS sequence"/>
</dbReference>
<comment type="caution">
    <text evidence="1">The sequence shown here is derived from an EMBL/GenBank/DDBJ whole genome shotgun (WGS) entry which is preliminary data.</text>
</comment>
<reference evidence="1 2" key="1">
    <citation type="journal article" date="2021" name="Commun. Biol.">
        <title>The genome of Shorea leprosula (Dipterocarpaceae) highlights the ecological relevance of drought in aseasonal tropical rainforests.</title>
        <authorList>
            <person name="Ng K.K.S."/>
            <person name="Kobayashi M.J."/>
            <person name="Fawcett J.A."/>
            <person name="Hatakeyama M."/>
            <person name="Paape T."/>
            <person name="Ng C.H."/>
            <person name="Ang C.C."/>
            <person name="Tnah L.H."/>
            <person name="Lee C.T."/>
            <person name="Nishiyama T."/>
            <person name="Sese J."/>
            <person name="O'Brien M.J."/>
            <person name="Copetti D."/>
            <person name="Mohd Noor M.I."/>
            <person name="Ong R.C."/>
            <person name="Putra M."/>
            <person name="Sireger I.Z."/>
            <person name="Indrioko S."/>
            <person name="Kosugi Y."/>
            <person name="Izuno A."/>
            <person name="Isagi Y."/>
            <person name="Lee S.L."/>
            <person name="Shimizu K.K."/>
        </authorList>
    </citation>
    <scope>NUCLEOTIDE SEQUENCE [LARGE SCALE GENOMIC DNA]</scope>
    <source>
        <strain evidence="1">214</strain>
    </source>
</reference>
<dbReference type="AlphaFoldDB" id="A0AAV5IEG3"/>
<dbReference type="PANTHER" id="PTHR33972:SF2">
    <property type="entry name" value="OS04G0606700 PROTEIN"/>
    <property type="match status" value="1"/>
</dbReference>
<evidence type="ECO:0000313" key="1">
    <source>
        <dbReference type="EMBL" id="GKV00322.1"/>
    </source>
</evidence>
<proteinExistence type="predicted"/>
<keyword evidence="2" id="KW-1185">Reference proteome</keyword>
<protein>
    <submittedName>
        <fullName evidence="1">Uncharacterized protein</fullName>
    </submittedName>
</protein>
<evidence type="ECO:0000313" key="2">
    <source>
        <dbReference type="Proteomes" id="UP001054252"/>
    </source>
</evidence>
<accession>A0AAV5IEG3</accession>
<organism evidence="1 2">
    <name type="scientific">Rubroshorea leprosula</name>
    <dbReference type="NCBI Taxonomy" id="152421"/>
    <lineage>
        <taxon>Eukaryota</taxon>
        <taxon>Viridiplantae</taxon>
        <taxon>Streptophyta</taxon>
        <taxon>Embryophyta</taxon>
        <taxon>Tracheophyta</taxon>
        <taxon>Spermatophyta</taxon>
        <taxon>Magnoliopsida</taxon>
        <taxon>eudicotyledons</taxon>
        <taxon>Gunneridae</taxon>
        <taxon>Pentapetalae</taxon>
        <taxon>rosids</taxon>
        <taxon>malvids</taxon>
        <taxon>Malvales</taxon>
        <taxon>Dipterocarpaceae</taxon>
        <taxon>Rubroshorea</taxon>
    </lineage>
</organism>
<sequence>MLRNLARQSPLTYYSAVNRRPLLPLSLRRHCSSKREPIEMELDFSSPNELKKMEETIQKLILHKATPDWLPFIPGASFWVPPSHGGSKKVVDLIDKISHRLPKEEEPSITTDQDAVFTDGIPNLNVELKSTEQDDGGVIEVVVYMDSKNTS</sequence>
<gene>
    <name evidence="1" type="ORF">SLEP1_g13031</name>
</gene>